<evidence type="ECO:0000313" key="1">
    <source>
        <dbReference type="EMBL" id="PJC52914.1"/>
    </source>
</evidence>
<reference evidence="2" key="1">
    <citation type="submission" date="2017-09" db="EMBL/GenBank/DDBJ databases">
        <title>Depth-based differentiation of microbial function through sediment-hosted aquifers and enrichment of novel symbionts in the deep terrestrial subsurface.</title>
        <authorList>
            <person name="Probst A.J."/>
            <person name="Ladd B."/>
            <person name="Jarett J.K."/>
            <person name="Geller-Mcgrath D.E."/>
            <person name="Sieber C.M.K."/>
            <person name="Emerson J.B."/>
            <person name="Anantharaman K."/>
            <person name="Thomas B.C."/>
            <person name="Malmstrom R."/>
            <person name="Stieglmeier M."/>
            <person name="Klingl A."/>
            <person name="Woyke T."/>
            <person name="Ryan C.M."/>
            <person name="Banfield J.F."/>
        </authorList>
    </citation>
    <scope>NUCLEOTIDE SEQUENCE [LARGE SCALE GENOMIC DNA]</scope>
</reference>
<sequence>MIFLPFSLRFDGVQAFLDEHGNVTRKDEYLPRIKKSIDALVVYMKRLEGVASELETHKK</sequence>
<name>A0A2M8FAZ6_9BACT</name>
<protein>
    <submittedName>
        <fullName evidence="1">Uncharacterized protein</fullName>
    </submittedName>
</protein>
<dbReference type="Proteomes" id="UP000231456">
    <property type="component" value="Unassembled WGS sequence"/>
</dbReference>
<evidence type="ECO:0000313" key="2">
    <source>
        <dbReference type="Proteomes" id="UP000231456"/>
    </source>
</evidence>
<comment type="caution">
    <text evidence="1">The sequence shown here is derived from an EMBL/GenBank/DDBJ whole genome shotgun (WGS) entry which is preliminary data.</text>
</comment>
<dbReference type="AlphaFoldDB" id="A0A2M8FAZ6"/>
<dbReference type="EMBL" id="PFRH01000014">
    <property type="protein sequence ID" value="PJC52914.1"/>
    <property type="molecule type" value="Genomic_DNA"/>
</dbReference>
<organism evidence="1 2">
    <name type="scientific">Candidatus Magasanikbacteria bacterium CG_4_9_14_0_2_um_filter_42_11</name>
    <dbReference type="NCBI Taxonomy" id="1974643"/>
    <lineage>
        <taxon>Bacteria</taxon>
        <taxon>Candidatus Magasanikiibacteriota</taxon>
    </lineage>
</organism>
<proteinExistence type="predicted"/>
<gene>
    <name evidence="1" type="ORF">CO030_00370</name>
</gene>
<accession>A0A2M8FAZ6</accession>